<feature type="compositionally biased region" description="Pro residues" evidence="1">
    <location>
        <begin position="126"/>
        <end position="138"/>
    </location>
</feature>
<gene>
    <name evidence="2" type="ORF">CNECB9_1260010</name>
</gene>
<feature type="region of interest" description="Disordered" evidence="1">
    <location>
        <begin position="112"/>
        <end position="138"/>
    </location>
</feature>
<proteinExistence type="predicted"/>
<evidence type="ECO:0000256" key="1">
    <source>
        <dbReference type="SAM" id="MobiDB-lite"/>
    </source>
</evidence>
<feature type="compositionally biased region" description="Low complexity" evidence="1">
    <location>
        <begin position="187"/>
        <end position="205"/>
    </location>
</feature>
<dbReference type="EMBL" id="FMSH01000031">
    <property type="protein sequence ID" value="SCU73649.1"/>
    <property type="molecule type" value="Genomic_DNA"/>
</dbReference>
<protein>
    <recommendedName>
        <fullName evidence="3">Integrase/recombinase</fullName>
    </recommendedName>
</protein>
<name>A0A1K0I8S5_CUPNE</name>
<accession>A0A1K0I8S5</accession>
<dbReference type="AlphaFoldDB" id="A0A1K0I8S5"/>
<feature type="region of interest" description="Disordered" evidence="1">
    <location>
        <begin position="184"/>
        <end position="233"/>
    </location>
</feature>
<sequence length="233" mass="25769">MDTSLWHTNPTAAYADWQAREAAGADRRPFSARSIVQHRAMFEHFRRHLLERGATLASFSPEHIAAPWHTPAGARHGVATRMRYLKLLDRLCRHLVAIGVRQTNPAAPLVREAHWPESEQNRSSCPRPPTPASRPGCNPLPPTTFHSCAAGPSWPCFSVPGLPWPRGARPWWATCTQRPRRPICAYRPTAPGTPAPSTSRPSPCRSSRHGRNAAPRCPSPATSSSRCRPTARP</sequence>
<organism evidence="2">
    <name type="scientific">Cupriavidus necator</name>
    <name type="common">Alcaligenes eutrophus</name>
    <name type="synonym">Ralstonia eutropha</name>
    <dbReference type="NCBI Taxonomy" id="106590"/>
    <lineage>
        <taxon>Bacteria</taxon>
        <taxon>Pseudomonadati</taxon>
        <taxon>Pseudomonadota</taxon>
        <taxon>Betaproteobacteria</taxon>
        <taxon>Burkholderiales</taxon>
        <taxon>Burkholderiaceae</taxon>
        <taxon>Cupriavidus</taxon>
    </lineage>
</organism>
<reference evidence="2" key="1">
    <citation type="submission" date="2016-09" db="EMBL/GenBank/DDBJ databases">
        <authorList>
            <person name="Capua I."/>
            <person name="De Benedictis P."/>
            <person name="Joannis T."/>
            <person name="Lombin L.H."/>
            <person name="Cattoli G."/>
        </authorList>
    </citation>
    <scope>NUCLEOTIDE SEQUENCE</scope>
    <source>
        <strain evidence="2">B9</strain>
    </source>
</reference>
<evidence type="ECO:0008006" key="3">
    <source>
        <dbReference type="Google" id="ProtNLM"/>
    </source>
</evidence>
<evidence type="ECO:0000313" key="2">
    <source>
        <dbReference type="EMBL" id="SCU73649.1"/>
    </source>
</evidence>